<evidence type="ECO:0000313" key="2">
    <source>
        <dbReference type="EMBL" id="KAF3576944.1"/>
    </source>
</evidence>
<protein>
    <submittedName>
        <fullName evidence="2">Uncharacterized protein</fullName>
    </submittedName>
</protein>
<feature type="transmembrane region" description="Helical" evidence="1">
    <location>
        <begin position="55"/>
        <end position="74"/>
    </location>
</feature>
<gene>
    <name evidence="2" type="ORF">DY000_02030714</name>
</gene>
<dbReference type="Proteomes" id="UP000266723">
    <property type="component" value="Unassembled WGS sequence"/>
</dbReference>
<comment type="caution">
    <text evidence="2">The sequence shown here is derived from an EMBL/GenBank/DDBJ whole genome shotgun (WGS) entry which is preliminary data.</text>
</comment>
<keyword evidence="1" id="KW-0812">Transmembrane</keyword>
<name>A0ABQ7DIS5_BRACR</name>
<sequence>MLLCHVWAPSRCSPLRRCLQSKHRANLSPKSPLLVTLRVKGLVFVSEGKILRFELAEFLGALLLMLGVFVELFHQDLELRGKLGIGLFSSSMQPGYLTLQIIVAFGVQLLSG</sequence>
<keyword evidence="3" id="KW-1185">Reference proteome</keyword>
<accession>A0ABQ7DIS5</accession>
<dbReference type="EMBL" id="QGKV02000649">
    <property type="protein sequence ID" value="KAF3576944.1"/>
    <property type="molecule type" value="Genomic_DNA"/>
</dbReference>
<proteinExistence type="predicted"/>
<keyword evidence="1" id="KW-0472">Membrane</keyword>
<evidence type="ECO:0000256" key="1">
    <source>
        <dbReference type="SAM" id="Phobius"/>
    </source>
</evidence>
<keyword evidence="1" id="KW-1133">Transmembrane helix</keyword>
<feature type="transmembrane region" description="Helical" evidence="1">
    <location>
        <begin position="94"/>
        <end position="111"/>
    </location>
</feature>
<reference evidence="2 3" key="1">
    <citation type="journal article" date="2020" name="BMC Genomics">
        <title>Intraspecific diversification of the crop wild relative Brassica cretica Lam. using demographic model selection.</title>
        <authorList>
            <person name="Kioukis A."/>
            <person name="Michalopoulou V.A."/>
            <person name="Briers L."/>
            <person name="Pirintsos S."/>
            <person name="Studholme D.J."/>
            <person name="Pavlidis P."/>
            <person name="Sarris P.F."/>
        </authorList>
    </citation>
    <scope>NUCLEOTIDE SEQUENCE [LARGE SCALE GENOMIC DNA]</scope>
    <source>
        <strain evidence="3">cv. PFS-1207/04</strain>
    </source>
</reference>
<organism evidence="2 3">
    <name type="scientific">Brassica cretica</name>
    <name type="common">Mustard</name>
    <dbReference type="NCBI Taxonomy" id="69181"/>
    <lineage>
        <taxon>Eukaryota</taxon>
        <taxon>Viridiplantae</taxon>
        <taxon>Streptophyta</taxon>
        <taxon>Embryophyta</taxon>
        <taxon>Tracheophyta</taxon>
        <taxon>Spermatophyta</taxon>
        <taxon>Magnoliopsida</taxon>
        <taxon>eudicotyledons</taxon>
        <taxon>Gunneridae</taxon>
        <taxon>Pentapetalae</taxon>
        <taxon>rosids</taxon>
        <taxon>malvids</taxon>
        <taxon>Brassicales</taxon>
        <taxon>Brassicaceae</taxon>
        <taxon>Brassiceae</taxon>
        <taxon>Brassica</taxon>
    </lineage>
</organism>
<evidence type="ECO:0000313" key="3">
    <source>
        <dbReference type="Proteomes" id="UP000266723"/>
    </source>
</evidence>